<dbReference type="Proteomes" id="UP000779233">
    <property type="component" value="Unassembled WGS sequence"/>
</dbReference>
<reference evidence="1" key="1">
    <citation type="submission" date="2021-09" db="EMBL/GenBank/DDBJ databases">
        <authorList>
            <consortium name="Pathogen Informatics"/>
        </authorList>
    </citation>
    <scope>NUCLEOTIDE SEQUENCE</scope>
    <source>
        <strain evidence="1">PvW1</strain>
    </source>
</reference>
<proteinExistence type="predicted"/>
<organism evidence="1 2">
    <name type="scientific">Plasmodium vivax</name>
    <name type="common">malaria parasite P. vivax</name>
    <dbReference type="NCBI Taxonomy" id="5855"/>
    <lineage>
        <taxon>Eukaryota</taxon>
        <taxon>Sar</taxon>
        <taxon>Alveolata</taxon>
        <taxon>Apicomplexa</taxon>
        <taxon>Aconoidasida</taxon>
        <taxon>Haemosporida</taxon>
        <taxon>Plasmodiidae</taxon>
        <taxon>Plasmodium</taxon>
        <taxon>Plasmodium (Plasmodium)</taxon>
    </lineage>
</organism>
<evidence type="ECO:0000313" key="2">
    <source>
        <dbReference type="Proteomes" id="UP000779233"/>
    </source>
</evidence>
<accession>A0A8S4HFA0</accession>
<evidence type="ECO:0000313" key="1">
    <source>
        <dbReference type="EMBL" id="CAG9477421.1"/>
    </source>
</evidence>
<sequence length="294" mass="34247">MTLDTEETGYKPKSLSHEYKSKYVDSISSASGVETDMCGHIKKYIDDLDDENCNALKTSFNRVLHYIDELKSGPNYTYIIHGCKYLYHWIYETLPKIEKYETDVFALYKKLLEAACAMLELTQMYNYYIKNLREDVFLKHKPLVNLYEYYLELSPQNSCKKATEFVQLYSDQINKCQGALSDDFCNELEKFKIYYESIIQTKNCPGVEKTLPSEPKYKSSSTIFTTTASTILTPLFLFVTYKFTPFGSMIRSRISKTKQTLHDVDKGGNTIIHTYERSNRNSRNMPFNMAYHSV</sequence>
<dbReference type="VEuPathDB" id="PlasmoDB:PVPAM_030005600"/>
<dbReference type="AlphaFoldDB" id="A0A8S4HFA0"/>
<comment type="caution">
    <text evidence="1">The sequence shown here is derived from an EMBL/GenBank/DDBJ whole genome shotgun (WGS) entry which is preliminary data.</text>
</comment>
<name>A0A8S4HFA0_PLAVI</name>
<gene>
    <name evidence="1" type="ORF">PVW1_110006300</name>
</gene>
<protein>
    <submittedName>
        <fullName evidence="1">(malaria parasite P. vivax) hypothetical protein</fullName>
    </submittedName>
</protein>
<dbReference type="EMBL" id="CAJZCX010000008">
    <property type="protein sequence ID" value="CAG9477421.1"/>
    <property type="molecule type" value="Genomic_DNA"/>
</dbReference>